<organism evidence="2">
    <name type="scientific">bioreactor metagenome</name>
    <dbReference type="NCBI Taxonomy" id="1076179"/>
    <lineage>
        <taxon>unclassified sequences</taxon>
        <taxon>metagenomes</taxon>
        <taxon>ecological metagenomes</taxon>
    </lineage>
</organism>
<feature type="transmembrane region" description="Helical" evidence="1">
    <location>
        <begin position="74"/>
        <end position="92"/>
    </location>
</feature>
<keyword evidence="1" id="KW-0472">Membrane</keyword>
<dbReference type="AlphaFoldDB" id="A0A645ABT1"/>
<evidence type="ECO:0000256" key="1">
    <source>
        <dbReference type="SAM" id="Phobius"/>
    </source>
</evidence>
<keyword evidence="1" id="KW-0812">Transmembrane</keyword>
<accession>A0A645ABT1</accession>
<gene>
    <name evidence="2" type="ORF">SDC9_97135</name>
</gene>
<feature type="transmembrane region" description="Helical" evidence="1">
    <location>
        <begin position="20"/>
        <end position="36"/>
    </location>
</feature>
<reference evidence="2" key="1">
    <citation type="submission" date="2019-08" db="EMBL/GenBank/DDBJ databases">
        <authorList>
            <person name="Kucharzyk K."/>
            <person name="Murdoch R.W."/>
            <person name="Higgins S."/>
            <person name="Loffler F."/>
        </authorList>
    </citation>
    <scope>NUCLEOTIDE SEQUENCE</scope>
</reference>
<proteinExistence type="predicted"/>
<protein>
    <submittedName>
        <fullName evidence="2">Uncharacterized protein</fullName>
    </submittedName>
</protein>
<feature type="transmembrane region" description="Helical" evidence="1">
    <location>
        <begin position="177"/>
        <end position="196"/>
    </location>
</feature>
<sequence>MTILTQKEWIKQQIISTKHITALIGFAGIILSSGYFETDMAVYCGYAIFFLITAASMLKNMIICSIIIGAVVSIFPFLAPIAIILMILFFCMRIQYLFIHWRPVLVGLLVYGFGIILLHHHRMYMFIDFLPDYIWRHFLHAGIVPQSYIFIDALIFVAILHFLLVWLYSNGYSSDRALGIMGSVPLVLLALLLPFLKVFAHDGGGIDFAGDGHGTDIINGNQTAAAHADVVHNAQGDVYVRSYLRTVPDGIAENNLGAVHDGASGHISEHLQLVKGHWRGAPDGNPGTNHHYQGDIPKAGAADVIPKHGTVPYTVACEKNKQNDGKKQKNNTCKSKS</sequence>
<feature type="transmembrane region" description="Helical" evidence="1">
    <location>
        <begin position="104"/>
        <end position="127"/>
    </location>
</feature>
<dbReference type="EMBL" id="VSSQ01012953">
    <property type="protein sequence ID" value="MPM50396.1"/>
    <property type="molecule type" value="Genomic_DNA"/>
</dbReference>
<evidence type="ECO:0000313" key="2">
    <source>
        <dbReference type="EMBL" id="MPM50396.1"/>
    </source>
</evidence>
<feature type="transmembrane region" description="Helical" evidence="1">
    <location>
        <begin position="147"/>
        <end position="168"/>
    </location>
</feature>
<name>A0A645ABT1_9ZZZZ</name>
<comment type="caution">
    <text evidence="2">The sequence shown here is derived from an EMBL/GenBank/DDBJ whole genome shotgun (WGS) entry which is preliminary data.</text>
</comment>
<keyword evidence="1" id="KW-1133">Transmembrane helix</keyword>